<evidence type="ECO:0000313" key="3">
    <source>
        <dbReference type="EMBL" id="SES44035.1"/>
    </source>
</evidence>
<dbReference type="Proteomes" id="UP000199019">
    <property type="component" value="Unassembled WGS sequence"/>
</dbReference>
<feature type="region of interest" description="Disordered" evidence="1">
    <location>
        <begin position="270"/>
        <end position="291"/>
    </location>
</feature>
<dbReference type="PANTHER" id="PTHR43798">
    <property type="entry name" value="MONOACYLGLYCEROL LIPASE"/>
    <property type="match status" value="1"/>
</dbReference>
<dbReference type="Pfam" id="PF12697">
    <property type="entry name" value="Abhydrolase_6"/>
    <property type="match status" value="1"/>
</dbReference>
<dbReference type="SUPFAM" id="SSF53474">
    <property type="entry name" value="alpha/beta-Hydrolases"/>
    <property type="match status" value="1"/>
</dbReference>
<sequence length="291" mass="31255">MSGRNSPVAVHRFGRTDGPTLVLFHGNGDSGRCWPDAVSRWGRDYRLLAVDARGHGDSPRFTADELQRPAEVYLADARSVVENARADGEPVVGVGHSLGGGVLTELAARWPDLLDAAVLLDPPWDSPVVGPEPRPEVGERWVTLVKEWRADPEGALQEHELANLAWPDGESEAWLEAKMQVDLSLIAVGNGRSATAWHELVRAIRTPTLVVTGDHDCLVAEETQSRLAQIANPAVEVAVVADADHYVRQSAAEAFHAVVDPWIARQASHRPALTSGDASGSAGHPDADTGR</sequence>
<dbReference type="GO" id="GO:0016020">
    <property type="term" value="C:membrane"/>
    <property type="evidence" value="ECO:0007669"/>
    <property type="project" value="TreeGrafter"/>
</dbReference>
<dbReference type="InterPro" id="IPR029058">
    <property type="entry name" value="AB_hydrolase_fold"/>
</dbReference>
<evidence type="ECO:0000256" key="1">
    <source>
        <dbReference type="SAM" id="MobiDB-lite"/>
    </source>
</evidence>
<feature type="domain" description="AB hydrolase-1" evidence="2">
    <location>
        <begin position="21"/>
        <end position="256"/>
    </location>
</feature>
<dbReference type="OrthoDB" id="8444301at2"/>
<reference evidence="4" key="1">
    <citation type="submission" date="2016-10" db="EMBL/GenBank/DDBJ databases">
        <authorList>
            <person name="Varghese N."/>
            <person name="Submissions S."/>
        </authorList>
    </citation>
    <scope>NUCLEOTIDE SEQUENCE [LARGE SCALE GENOMIC DNA]</scope>
    <source>
        <strain evidence="4">CGMCC 1.6963</strain>
    </source>
</reference>
<gene>
    <name evidence="3" type="ORF">SAMN05216199_3685</name>
</gene>
<dbReference type="PANTHER" id="PTHR43798:SF33">
    <property type="entry name" value="HYDROLASE, PUTATIVE (AFU_ORTHOLOGUE AFUA_2G14860)-RELATED"/>
    <property type="match status" value="1"/>
</dbReference>
<evidence type="ECO:0000313" key="4">
    <source>
        <dbReference type="Proteomes" id="UP000199019"/>
    </source>
</evidence>
<dbReference type="EMBL" id="FOHB01000007">
    <property type="protein sequence ID" value="SES44035.1"/>
    <property type="molecule type" value="Genomic_DNA"/>
</dbReference>
<name>A0A1H9XD11_9MICO</name>
<dbReference type="STRING" id="587636.SAMN05216199_3685"/>
<dbReference type="Gene3D" id="3.40.50.1820">
    <property type="entry name" value="alpha/beta hydrolase"/>
    <property type="match status" value="1"/>
</dbReference>
<dbReference type="PRINTS" id="PR00111">
    <property type="entry name" value="ABHYDROLASE"/>
</dbReference>
<dbReference type="InterPro" id="IPR000073">
    <property type="entry name" value="AB_hydrolase_1"/>
</dbReference>
<dbReference type="GO" id="GO:0003824">
    <property type="term" value="F:catalytic activity"/>
    <property type="evidence" value="ECO:0007669"/>
    <property type="project" value="UniProtKB-ARBA"/>
</dbReference>
<evidence type="ECO:0000259" key="2">
    <source>
        <dbReference type="Pfam" id="PF12697"/>
    </source>
</evidence>
<organism evidence="3 4">
    <name type="scientific">Pedococcus cremeus</name>
    <dbReference type="NCBI Taxonomy" id="587636"/>
    <lineage>
        <taxon>Bacteria</taxon>
        <taxon>Bacillati</taxon>
        <taxon>Actinomycetota</taxon>
        <taxon>Actinomycetes</taxon>
        <taxon>Micrococcales</taxon>
        <taxon>Intrasporangiaceae</taxon>
        <taxon>Pedococcus</taxon>
    </lineage>
</organism>
<proteinExistence type="predicted"/>
<accession>A0A1H9XD11</accession>
<dbReference type="InterPro" id="IPR050266">
    <property type="entry name" value="AB_hydrolase_sf"/>
</dbReference>
<dbReference type="AlphaFoldDB" id="A0A1H9XD11"/>
<keyword evidence="4" id="KW-1185">Reference proteome</keyword>
<protein>
    <submittedName>
        <fullName evidence="3">Pimeloyl-ACP methyl ester carboxylesterase</fullName>
    </submittedName>
</protein>
<dbReference type="RefSeq" id="WP_091761419.1">
    <property type="nucleotide sequence ID" value="NZ_FOHB01000007.1"/>
</dbReference>